<protein>
    <submittedName>
        <fullName evidence="1">Uncharacterized protein</fullName>
    </submittedName>
</protein>
<comment type="caution">
    <text evidence="1">The sequence shown here is derived from an EMBL/GenBank/DDBJ whole genome shotgun (WGS) entry which is preliminary data.</text>
</comment>
<name>A0AAP0NX53_9MAGN</name>
<reference evidence="1 2" key="1">
    <citation type="submission" date="2024-01" db="EMBL/GenBank/DDBJ databases">
        <title>Genome assemblies of Stephania.</title>
        <authorList>
            <person name="Yang L."/>
        </authorList>
    </citation>
    <scope>NUCLEOTIDE SEQUENCE [LARGE SCALE GENOMIC DNA]</scope>
    <source>
        <strain evidence="1">YNDBR</strain>
        <tissue evidence="1">Leaf</tissue>
    </source>
</reference>
<dbReference type="Proteomes" id="UP001420932">
    <property type="component" value="Unassembled WGS sequence"/>
</dbReference>
<proteinExistence type="predicted"/>
<evidence type="ECO:0000313" key="1">
    <source>
        <dbReference type="EMBL" id="KAK9120940.1"/>
    </source>
</evidence>
<sequence length="145" mass="16245">MLAQVTPAALHVHEREFPPIIIQIHMTSTNHHPPQYIHCPFILSSATKMHIILAMIALIEPKPVHESWRIAMCAVVGIAFTLVQFIPVSQLTEAYLPDYFRHIHEKETPIISSLRIDTSPAGQGEISSNRVLRGVVSHPVCRPHA</sequence>
<evidence type="ECO:0000313" key="2">
    <source>
        <dbReference type="Proteomes" id="UP001420932"/>
    </source>
</evidence>
<dbReference type="EMBL" id="JBBNAF010000008">
    <property type="protein sequence ID" value="KAK9120940.1"/>
    <property type="molecule type" value="Genomic_DNA"/>
</dbReference>
<organism evidence="1 2">
    <name type="scientific">Stephania yunnanensis</name>
    <dbReference type="NCBI Taxonomy" id="152371"/>
    <lineage>
        <taxon>Eukaryota</taxon>
        <taxon>Viridiplantae</taxon>
        <taxon>Streptophyta</taxon>
        <taxon>Embryophyta</taxon>
        <taxon>Tracheophyta</taxon>
        <taxon>Spermatophyta</taxon>
        <taxon>Magnoliopsida</taxon>
        <taxon>Ranunculales</taxon>
        <taxon>Menispermaceae</taxon>
        <taxon>Menispermoideae</taxon>
        <taxon>Cissampelideae</taxon>
        <taxon>Stephania</taxon>
    </lineage>
</organism>
<gene>
    <name evidence="1" type="ORF">Syun_018557</name>
</gene>
<keyword evidence="2" id="KW-1185">Reference proteome</keyword>
<accession>A0AAP0NX53</accession>
<dbReference type="AlphaFoldDB" id="A0AAP0NX53"/>